<dbReference type="GO" id="GO:0016477">
    <property type="term" value="P:cell migration"/>
    <property type="evidence" value="ECO:0007669"/>
    <property type="project" value="TreeGrafter"/>
</dbReference>
<dbReference type="InterPro" id="IPR001452">
    <property type="entry name" value="SH3_domain"/>
</dbReference>
<evidence type="ECO:0000259" key="6">
    <source>
        <dbReference type="PROSITE" id="PS50002"/>
    </source>
</evidence>
<dbReference type="Proteomes" id="UP000784294">
    <property type="component" value="Unassembled WGS sequence"/>
</dbReference>
<dbReference type="OrthoDB" id="346907at2759"/>
<protein>
    <recommendedName>
        <fullName evidence="9">SH2 domain-containing protein</fullName>
    </recommendedName>
</protein>
<evidence type="ECO:0000256" key="1">
    <source>
        <dbReference type="ARBA" id="ARBA00022443"/>
    </source>
</evidence>
<keyword evidence="2 3" id="KW-0727">SH2 domain</keyword>
<evidence type="ECO:0000313" key="7">
    <source>
        <dbReference type="EMBL" id="VEL13629.1"/>
    </source>
</evidence>
<evidence type="ECO:0000313" key="8">
    <source>
        <dbReference type="Proteomes" id="UP000784294"/>
    </source>
</evidence>
<evidence type="ECO:0000256" key="4">
    <source>
        <dbReference type="PROSITE-ProRule" id="PRU00192"/>
    </source>
</evidence>
<reference evidence="7" key="1">
    <citation type="submission" date="2018-11" db="EMBL/GenBank/DDBJ databases">
        <authorList>
            <consortium name="Pathogen Informatics"/>
        </authorList>
    </citation>
    <scope>NUCLEOTIDE SEQUENCE</scope>
</reference>
<comment type="caution">
    <text evidence="7">The sequence shown here is derived from an EMBL/GenBank/DDBJ whole genome shotgun (WGS) entry which is preliminary data.</text>
</comment>
<dbReference type="SUPFAM" id="SSF55550">
    <property type="entry name" value="SH2 domain"/>
    <property type="match status" value="1"/>
</dbReference>
<evidence type="ECO:0000259" key="5">
    <source>
        <dbReference type="PROSITE" id="PS50001"/>
    </source>
</evidence>
<dbReference type="Gene3D" id="3.30.505.10">
    <property type="entry name" value="SH2 domain"/>
    <property type="match status" value="1"/>
</dbReference>
<dbReference type="PROSITE" id="PS50002">
    <property type="entry name" value="SH3"/>
    <property type="match status" value="1"/>
</dbReference>
<keyword evidence="1 4" id="KW-0728">SH3 domain</keyword>
<dbReference type="PRINTS" id="PR00401">
    <property type="entry name" value="SH2DOMAIN"/>
</dbReference>
<feature type="domain" description="SH2" evidence="5">
    <location>
        <begin position="65"/>
        <end position="224"/>
    </location>
</feature>
<dbReference type="InterPro" id="IPR036860">
    <property type="entry name" value="SH2_dom_sf"/>
</dbReference>
<dbReference type="PANTHER" id="PTHR19969:SF5">
    <property type="entry name" value="CRK-LIKE PROTEIN"/>
    <property type="match status" value="1"/>
</dbReference>
<sequence>MFQFSGYKNEDLSFFRKDILEIIAISKDPNWAHARNSTGSTGLIPLSYVREYRKERADDPYDSTWYHGRMSRTEVQRILSGRPVGSFLIRSSDKFLGDYTLCLVGPPLPGESHTSVTQDSSAPGSTNVGTVVTLKNLRQQTNIQYYRVLKKTKLVFVRLPGESDATKAERTLNVDEDAITNQSSSEEIFEDKVSYSLDEHDWFDGLSALVEVLDESPGDLDELC</sequence>
<dbReference type="GO" id="GO:0007167">
    <property type="term" value="P:enzyme-linked receptor protein signaling pathway"/>
    <property type="evidence" value="ECO:0007669"/>
    <property type="project" value="TreeGrafter"/>
</dbReference>
<dbReference type="InterPro" id="IPR051184">
    <property type="entry name" value="Tyrosine-phos_adapter"/>
</dbReference>
<organism evidence="7 8">
    <name type="scientific">Protopolystoma xenopodis</name>
    <dbReference type="NCBI Taxonomy" id="117903"/>
    <lineage>
        <taxon>Eukaryota</taxon>
        <taxon>Metazoa</taxon>
        <taxon>Spiralia</taxon>
        <taxon>Lophotrochozoa</taxon>
        <taxon>Platyhelminthes</taxon>
        <taxon>Monogenea</taxon>
        <taxon>Polyopisthocotylea</taxon>
        <taxon>Polystomatidea</taxon>
        <taxon>Polystomatidae</taxon>
        <taxon>Protopolystoma</taxon>
    </lineage>
</organism>
<dbReference type="PROSITE" id="PS50001">
    <property type="entry name" value="SH2"/>
    <property type="match status" value="1"/>
</dbReference>
<dbReference type="Pfam" id="PF00018">
    <property type="entry name" value="SH3_1"/>
    <property type="match status" value="1"/>
</dbReference>
<dbReference type="Pfam" id="PF00017">
    <property type="entry name" value="SH2"/>
    <property type="match status" value="1"/>
</dbReference>
<name>A0A3S5CJK9_9PLAT</name>
<dbReference type="GO" id="GO:0030971">
    <property type="term" value="F:receptor tyrosine kinase binding"/>
    <property type="evidence" value="ECO:0007669"/>
    <property type="project" value="TreeGrafter"/>
</dbReference>
<dbReference type="AlphaFoldDB" id="A0A3S5CJK9"/>
<feature type="domain" description="SH3" evidence="6">
    <location>
        <begin position="1"/>
        <end position="54"/>
    </location>
</feature>
<dbReference type="SMART" id="SM00252">
    <property type="entry name" value="SH2"/>
    <property type="match status" value="1"/>
</dbReference>
<keyword evidence="8" id="KW-1185">Reference proteome</keyword>
<proteinExistence type="predicted"/>
<dbReference type="GO" id="GO:0005737">
    <property type="term" value="C:cytoplasm"/>
    <property type="evidence" value="ECO:0007669"/>
    <property type="project" value="TreeGrafter"/>
</dbReference>
<evidence type="ECO:0008006" key="9">
    <source>
        <dbReference type="Google" id="ProtNLM"/>
    </source>
</evidence>
<dbReference type="EMBL" id="CAAALY010018354">
    <property type="protein sequence ID" value="VEL13629.1"/>
    <property type="molecule type" value="Genomic_DNA"/>
</dbReference>
<accession>A0A3S5CJK9</accession>
<dbReference type="SMART" id="SM00326">
    <property type="entry name" value="SH3"/>
    <property type="match status" value="1"/>
</dbReference>
<evidence type="ECO:0000256" key="2">
    <source>
        <dbReference type="ARBA" id="ARBA00022999"/>
    </source>
</evidence>
<dbReference type="Gene3D" id="2.30.30.40">
    <property type="entry name" value="SH3 Domains"/>
    <property type="match status" value="1"/>
</dbReference>
<dbReference type="InterPro" id="IPR000980">
    <property type="entry name" value="SH2"/>
</dbReference>
<dbReference type="CDD" id="cd00173">
    <property type="entry name" value="SH2"/>
    <property type="match status" value="1"/>
</dbReference>
<dbReference type="PANTHER" id="PTHR19969">
    <property type="entry name" value="SH2-SH3 ADAPTOR PROTEIN-RELATED"/>
    <property type="match status" value="1"/>
</dbReference>
<evidence type="ECO:0000256" key="3">
    <source>
        <dbReference type="PROSITE-ProRule" id="PRU00191"/>
    </source>
</evidence>
<dbReference type="GO" id="GO:0035591">
    <property type="term" value="F:signaling adaptor activity"/>
    <property type="evidence" value="ECO:0007669"/>
    <property type="project" value="TreeGrafter"/>
</dbReference>
<gene>
    <name evidence="7" type="ORF">PXEA_LOCUS7069</name>
</gene>